<sequence>MPILPPEQSPVPYAAVGPLRPCVIPQIRKTWLGRYMSPFARAYAPELAQVGISQPEFIAFIDSLNEAFLIHPGFHAVQAVGAVVGMIPSITVQLANTGVTLAAAAGAVGVSRLRTKQLLKCANITYFHQKGLHVRIMNREEMLSAIGCSAPTHDTQGVTSDTTEIETESHETMSEHDIFLQKMEPLNGMVMPLLYDVSQPTEQNDWVKKIGVAHACWTEKRQLARLRKDHDKKIEKKGQQQKLDEKRDTEIASIQEEIDHFKADLYICESNNDRRQLKKDLQKTEKKLERRTKEKSGGASESGRDSDTHPRKQNEVLWLVITSL</sequence>
<evidence type="ECO:0000256" key="1">
    <source>
        <dbReference type="SAM" id="MobiDB-lite"/>
    </source>
</evidence>
<dbReference type="EMBL" id="ML739066">
    <property type="protein sequence ID" value="KAE8354734.1"/>
    <property type="molecule type" value="Genomic_DNA"/>
</dbReference>
<name>A0A5N6ZAQ6_9EURO</name>
<dbReference type="PANTHER" id="PTHR38887">
    <property type="entry name" value="CHROMOSOME 21, WHOLE GENOME SHOTGUN SEQUENCE"/>
    <property type="match status" value="1"/>
</dbReference>
<dbReference type="InterPro" id="IPR053221">
    <property type="entry name" value="Burnettramic_acid_biosynth"/>
</dbReference>
<dbReference type="AlphaFoldDB" id="A0A5N6ZAQ6"/>
<dbReference type="Proteomes" id="UP000327118">
    <property type="component" value="Unassembled WGS sequence"/>
</dbReference>
<organism evidence="2 3">
    <name type="scientific">Aspergillus coremiiformis</name>
    <dbReference type="NCBI Taxonomy" id="138285"/>
    <lineage>
        <taxon>Eukaryota</taxon>
        <taxon>Fungi</taxon>
        <taxon>Dikarya</taxon>
        <taxon>Ascomycota</taxon>
        <taxon>Pezizomycotina</taxon>
        <taxon>Eurotiomycetes</taxon>
        <taxon>Eurotiomycetidae</taxon>
        <taxon>Eurotiales</taxon>
        <taxon>Aspergillaceae</taxon>
        <taxon>Aspergillus</taxon>
        <taxon>Aspergillus subgen. Circumdati</taxon>
    </lineage>
</organism>
<proteinExistence type="predicted"/>
<feature type="region of interest" description="Disordered" evidence="1">
    <location>
        <begin position="228"/>
        <end position="248"/>
    </location>
</feature>
<gene>
    <name evidence="2" type="ORF">BDV28DRAFT_146844</name>
</gene>
<evidence type="ECO:0000313" key="3">
    <source>
        <dbReference type="Proteomes" id="UP000327118"/>
    </source>
</evidence>
<evidence type="ECO:0000313" key="2">
    <source>
        <dbReference type="EMBL" id="KAE8354734.1"/>
    </source>
</evidence>
<dbReference type="PANTHER" id="PTHR38887:SF1">
    <property type="entry name" value="RAS MODIFICATION PROTEIN ERF4"/>
    <property type="match status" value="1"/>
</dbReference>
<protein>
    <submittedName>
        <fullName evidence="2">Uncharacterized protein</fullName>
    </submittedName>
</protein>
<dbReference type="OrthoDB" id="3068835at2759"/>
<feature type="region of interest" description="Disordered" evidence="1">
    <location>
        <begin position="276"/>
        <end position="312"/>
    </location>
</feature>
<keyword evidence="3" id="KW-1185">Reference proteome</keyword>
<accession>A0A5N6ZAQ6</accession>
<reference evidence="3" key="1">
    <citation type="submission" date="2019-04" db="EMBL/GenBank/DDBJ databases">
        <title>Friends and foes A comparative genomics studyof 23 Aspergillus species from section Flavi.</title>
        <authorList>
            <consortium name="DOE Joint Genome Institute"/>
            <person name="Kjaerbolling I."/>
            <person name="Vesth T."/>
            <person name="Frisvad J.C."/>
            <person name="Nybo J.L."/>
            <person name="Theobald S."/>
            <person name="Kildgaard S."/>
            <person name="Isbrandt T."/>
            <person name="Kuo A."/>
            <person name="Sato A."/>
            <person name="Lyhne E.K."/>
            <person name="Kogle M.E."/>
            <person name="Wiebenga A."/>
            <person name="Kun R.S."/>
            <person name="Lubbers R.J."/>
            <person name="Makela M.R."/>
            <person name="Barry K."/>
            <person name="Chovatia M."/>
            <person name="Clum A."/>
            <person name="Daum C."/>
            <person name="Haridas S."/>
            <person name="He G."/>
            <person name="LaButti K."/>
            <person name="Lipzen A."/>
            <person name="Mondo S."/>
            <person name="Riley R."/>
            <person name="Salamov A."/>
            <person name="Simmons B.A."/>
            <person name="Magnuson J.K."/>
            <person name="Henrissat B."/>
            <person name="Mortensen U.H."/>
            <person name="Larsen T.O."/>
            <person name="Devries R.P."/>
            <person name="Grigoriev I.V."/>
            <person name="Machida M."/>
            <person name="Baker S.E."/>
            <person name="Andersen M.R."/>
        </authorList>
    </citation>
    <scope>NUCLEOTIDE SEQUENCE [LARGE SCALE GENOMIC DNA]</scope>
    <source>
        <strain evidence="3">CBS 553.77</strain>
    </source>
</reference>